<organism evidence="1 2">
    <name type="scientific">Desmophyllum pertusum</name>
    <dbReference type="NCBI Taxonomy" id="174260"/>
    <lineage>
        <taxon>Eukaryota</taxon>
        <taxon>Metazoa</taxon>
        <taxon>Cnidaria</taxon>
        <taxon>Anthozoa</taxon>
        <taxon>Hexacorallia</taxon>
        <taxon>Scleractinia</taxon>
        <taxon>Caryophylliina</taxon>
        <taxon>Caryophylliidae</taxon>
        <taxon>Desmophyllum</taxon>
    </lineage>
</organism>
<name>A0A9W9Z946_9CNID</name>
<dbReference type="PANTHER" id="PTHR31424">
    <property type="entry name" value="PROTEIN CBG23806"/>
    <property type="match status" value="1"/>
</dbReference>
<protein>
    <submittedName>
        <fullName evidence="1">Uncharacterized protein</fullName>
    </submittedName>
</protein>
<dbReference type="PANTHER" id="PTHR31424:SF3">
    <property type="entry name" value="RING-TYPE DOMAIN-CONTAINING PROTEIN"/>
    <property type="match status" value="1"/>
</dbReference>
<gene>
    <name evidence="1" type="ORF">OS493_031023</name>
</gene>
<dbReference type="AlphaFoldDB" id="A0A9W9Z946"/>
<comment type="caution">
    <text evidence="1">The sequence shown here is derived from an EMBL/GenBank/DDBJ whole genome shotgun (WGS) entry which is preliminary data.</text>
</comment>
<evidence type="ECO:0000313" key="2">
    <source>
        <dbReference type="Proteomes" id="UP001163046"/>
    </source>
</evidence>
<accession>A0A9W9Z946</accession>
<dbReference type="Proteomes" id="UP001163046">
    <property type="component" value="Unassembled WGS sequence"/>
</dbReference>
<sequence length="376" mass="42526">MYQLRVVQKQGGHKGLAIEQVGIRQQQRQLRELREKAQKALWFAETYGLNLKSLNMEDSTGKQINVTSMQVKATLEYSNSFTLKGMKNQTPTQNTFLYPADATSSAERGVQNDNICTTVPHQPESTSQPNQPYESLNDDEKDQIKMILYIMDRFSISLEGYHELSQVEKSLPRTYLIESCTKVLDSKWTVTKTPGNAQGAELPLKLLLENEIRQQLKNNNGTGEAIKVKISGDGTRMSHSSNIFVLTFALVEDDQKCLSSSGNHAVAIVKEKENYDALKESLANVIRDVNALIEVGHMIVDGQRVNLDFYLGGDYKDDNQTRSSRQKTDVHLQEFQTAVRSLGVSLRVYCNNDKWEWTSLLGKEKKTIIKKITRSL</sequence>
<dbReference type="EMBL" id="MU826384">
    <property type="protein sequence ID" value="KAJ7377065.1"/>
    <property type="molecule type" value="Genomic_DNA"/>
</dbReference>
<dbReference type="OrthoDB" id="5988554at2759"/>
<proteinExistence type="predicted"/>
<reference evidence="1" key="1">
    <citation type="submission" date="2023-01" db="EMBL/GenBank/DDBJ databases">
        <title>Genome assembly of the deep-sea coral Lophelia pertusa.</title>
        <authorList>
            <person name="Herrera S."/>
            <person name="Cordes E."/>
        </authorList>
    </citation>
    <scope>NUCLEOTIDE SEQUENCE</scope>
    <source>
        <strain evidence="1">USNM1676648</strain>
        <tissue evidence="1">Polyp</tissue>
    </source>
</reference>
<evidence type="ECO:0000313" key="1">
    <source>
        <dbReference type="EMBL" id="KAJ7377065.1"/>
    </source>
</evidence>
<keyword evidence="2" id="KW-1185">Reference proteome</keyword>